<proteinExistence type="predicted"/>
<comment type="caution">
    <text evidence="1">The sequence shown here is derived from an EMBL/GenBank/DDBJ whole genome shotgun (WGS) entry which is preliminary data.</text>
</comment>
<organism evidence="1 2">
    <name type="scientific">Elysia crispata</name>
    <name type="common">lettuce slug</name>
    <dbReference type="NCBI Taxonomy" id="231223"/>
    <lineage>
        <taxon>Eukaryota</taxon>
        <taxon>Metazoa</taxon>
        <taxon>Spiralia</taxon>
        <taxon>Lophotrochozoa</taxon>
        <taxon>Mollusca</taxon>
        <taxon>Gastropoda</taxon>
        <taxon>Heterobranchia</taxon>
        <taxon>Euthyneura</taxon>
        <taxon>Panpulmonata</taxon>
        <taxon>Sacoglossa</taxon>
        <taxon>Placobranchoidea</taxon>
        <taxon>Plakobranchidae</taxon>
        <taxon>Elysia</taxon>
    </lineage>
</organism>
<accession>A0AAE0YUS3</accession>
<sequence>VSAIVSGNSNRQFLGWTVVSGQTNGGLDLQILSGLGMASGQTHPCRVRNQKPMTFWTYRSGQALLQPVVRHSLSVSGIRNQ</sequence>
<gene>
    <name evidence="1" type="ORF">RRG08_017705</name>
</gene>
<evidence type="ECO:0000313" key="1">
    <source>
        <dbReference type="EMBL" id="KAK3756866.1"/>
    </source>
</evidence>
<feature type="non-terminal residue" evidence="1">
    <location>
        <position position="1"/>
    </location>
</feature>
<protein>
    <submittedName>
        <fullName evidence="1">Uncharacterized protein</fullName>
    </submittedName>
</protein>
<dbReference type="AlphaFoldDB" id="A0AAE0YUS3"/>
<keyword evidence="2" id="KW-1185">Reference proteome</keyword>
<name>A0AAE0YUS3_9GAST</name>
<dbReference type="EMBL" id="JAWDGP010005456">
    <property type="protein sequence ID" value="KAK3756866.1"/>
    <property type="molecule type" value="Genomic_DNA"/>
</dbReference>
<reference evidence="1" key="1">
    <citation type="journal article" date="2023" name="G3 (Bethesda)">
        <title>A reference genome for the long-term kleptoplast-retaining sea slug Elysia crispata morphotype clarki.</title>
        <authorList>
            <person name="Eastman K.E."/>
            <person name="Pendleton A.L."/>
            <person name="Shaikh M.A."/>
            <person name="Suttiyut T."/>
            <person name="Ogas R."/>
            <person name="Tomko P."/>
            <person name="Gavelis G."/>
            <person name="Widhalm J.R."/>
            <person name="Wisecaver J.H."/>
        </authorList>
    </citation>
    <scope>NUCLEOTIDE SEQUENCE</scope>
    <source>
        <strain evidence="1">ECLA1</strain>
    </source>
</reference>
<evidence type="ECO:0000313" key="2">
    <source>
        <dbReference type="Proteomes" id="UP001283361"/>
    </source>
</evidence>
<dbReference type="Proteomes" id="UP001283361">
    <property type="component" value="Unassembled WGS sequence"/>
</dbReference>